<organism evidence="2 3">
    <name type="scientific">Mycena chlorophos</name>
    <name type="common">Agaric fungus</name>
    <name type="synonym">Agaricus chlorophos</name>
    <dbReference type="NCBI Taxonomy" id="658473"/>
    <lineage>
        <taxon>Eukaryota</taxon>
        <taxon>Fungi</taxon>
        <taxon>Dikarya</taxon>
        <taxon>Basidiomycota</taxon>
        <taxon>Agaricomycotina</taxon>
        <taxon>Agaricomycetes</taxon>
        <taxon>Agaricomycetidae</taxon>
        <taxon>Agaricales</taxon>
        <taxon>Marasmiineae</taxon>
        <taxon>Mycenaceae</taxon>
        <taxon>Mycena</taxon>
    </lineage>
</organism>
<sequence>MRHDSCQSISFPRNHASSLGGHNAIFVADTLPYPRVELADVERLKTKTKQLQGDGLEVGAEEKQRREPTGTADPAASLTHTSRRLLMHHS</sequence>
<evidence type="ECO:0000313" key="3">
    <source>
        <dbReference type="Proteomes" id="UP000815677"/>
    </source>
</evidence>
<dbReference type="Proteomes" id="UP000815677">
    <property type="component" value="Unassembled WGS sequence"/>
</dbReference>
<keyword evidence="3" id="KW-1185">Reference proteome</keyword>
<name>A0ABQ0LAG3_MYCCL</name>
<feature type="compositionally biased region" description="Basic residues" evidence="1">
    <location>
        <begin position="81"/>
        <end position="90"/>
    </location>
</feature>
<accession>A0ABQ0LAG3</accession>
<reference evidence="2" key="1">
    <citation type="submission" date="2014-09" db="EMBL/GenBank/DDBJ databases">
        <title>Genome sequence of the luminous mushroom Mycena chlorophos for searching fungal bioluminescence genes.</title>
        <authorList>
            <person name="Tanaka Y."/>
            <person name="Kasuga D."/>
            <person name="Oba Y."/>
            <person name="Hase S."/>
            <person name="Sato K."/>
            <person name="Oba Y."/>
            <person name="Sakakibara Y."/>
        </authorList>
    </citation>
    <scope>NUCLEOTIDE SEQUENCE</scope>
</reference>
<evidence type="ECO:0000256" key="1">
    <source>
        <dbReference type="SAM" id="MobiDB-lite"/>
    </source>
</evidence>
<dbReference type="EMBL" id="DF844271">
    <property type="protein sequence ID" value="GAT48126.1"/>
    <property type="molecule type" value="Genomic_DNA"/>
</dbReference>
<protein>
    <submittedName>
        <fullName evidence="2">Uncharacterized protein</fullName>
    </submittedName>
</protein>
<evidence type="ECO:0000313" key="2">
    <source>
        <dbReference type="EMBL" id="GAT48126.1"/>
    </source>
</evidence>
<feature type="region of interest" description="Disordered" evidence="1">
    <location>
        <begin position="49"/>
        <end position="90"/>
    </location>
</feature>
<gene>
    <name evidence="2" type="ORF">MCHLO_05559</name>
</gene>
<proteinExistence type="predicted"/>